<sequence length="535" mass="55758">MMRQRFSFVKSRRGLTTFMTLGLSILVMMIGSPAQAASYVPVSGAGSTWSQVALDQWRRNVVQYGIKVNYAGTGSSDGRNQFRNGTVDFAVSEIPYGLKDGGVVDSPPSRGYAYMPIVAGGTSFMYNLVIGGKRVTNLRLSGPTLAGIFTGNIKNWNDPKVAADNPSLALPARKIVPVVRSDGSGTTAQFTTWLSSKYSSLWNAYCVKAGRNSPCGVTSNYPVVPGGGFTAQSGSLGVSGYVSQSANVGTITYVEYAYALNTGFPVAKVLNKAGYYTEPTASNVAVGLLGATVNNDSKSSAYLTQQLGGVYNNSDKRTYPLSSYSYMVIPTRQEFGFSSDKGYTLGAFAYYFLCQGQQQADVLGYSALPINLVKAGLEQVKKIPGVDVKSVNIAKCNNPTFSSTGANLLAKNAPYPPACDKQGAAQCTTGTGGQRNTSTAVTKGSGSTGTSSTTGSTTTDTATTSGAVDPAGGTAVQGGGLTGEQSQATALTVPPSTGWGIEQTSVIVAGIFLLGLVIAPPLVARRLRRRGGLTP</sequence>
<dbReference type="Pfam" id="PF12849">
    <property type="entry name" value="PBP_like_2"/>
    <property type="match status" value="1"/>
</dbReference>
<dbReference type="Gene3D" id="3.40.190.10">
    <property type="entry name" value="Periplasmic binding protein-like II"/>
    <property type="match status" value="2"/>
</dbReference>
<keyword evidence="3" id="KW-1133">Transmembrane helix</keyword>
<dbReference type="EMBL" id="CAFBLM010000005">
    <property type="protein sequence ID" value="CAB4860742.1"/>
    <property type="molecule type" value="Genomic_DNA"/>
</dbReference>
<name>A0A6J7CQ81_9ZZZZ</name>
<evidence type="ECO:0000259" key="4">
    <source>
        <dbReference type="Pfam" id="PF12849"/>
    </source>
</evidence>
<evidence type="ECO:0000313" key="5">
    <source>
        <dbReference type="EMBL" id="CAB4860742.1"/>
    </source>
</evidence>
<feature type="compositionally biased region" description="Low complexity" evidence="2">
    <location>
        <begin position="437"/>
        <end position="474"/>
    </location>
</feature>
<evidence type="ECO:0000256" key="3">
    <source>
        <dbReference type="SAM" id="Phobius"/>
    </source>
</evidence>
<dbReference type="PANTHER" id="PTHR42996">
    <property type="entry name" value="PHOSPHATE-BINDING PROTEIN PSTS"/>
    <property type="match status" value="1"/>
</dbReference>
<keyword evidence="3" id="KW-0812">Transmembrane</keyword>
<dbReference type="SUPFAM" id="SSF53850">
    <property type="entry name" value="Periplasmic binding protein-like II"/>
    <property type="match status" value="1"/>
</dbReference>
<evidence type="ECO:0000256" key="2">
    <source>
        <dbReference type="SAM" id="MobiDB-lite"/>
    </source>
</evidence>
<dbReference type="InterPro" id="IPR050962">
    <property type="entry name" value="Phosphate-bind_PstS"/>
</dbReference>
<reference evidence="5" key="1">
    <citation type="submission" date="2020-05" db="EMBL/GenBank/DDBJ databases">
        <authorList>
            <person name="Chiriac C."/>
            <person name="Salcher M."/>
            <person name="Ghai R."/>
            <person name="Kavagutti S V."/>
        </authorList>
    </citation>
    <scope>NUCLEOTIDE SEQUENCE</scope>
</reference>
<protein>
    <submittedName>
        <fullName evidence="5">Unannotated protein</fullName>
    </submittedName>
</protein>
<dbReference type="CDD" id="cd13565">
    <property type="entry name" value="PBP2_PstS"/>
    <property type="match status" value="1"/>
</dbReference>
<feature type="domain" description="PBP" evidence="4">
    <location>
        <begin position="33"/>
        <end position="354"/>
    </location>
</feature>
<comment type="similarity">
    <text evidence="1">Belongs to the PstS family.</text>
</comment>
<proteinExistence type="inferred from homology"/>
<dbReference type="AlphaFoldDB" id="A0A6J7CQ81"/>
<dbReference type="PANTHER" id="PTHR42996:SF1">
    <property type="entry name" value="PHOSPHATE-BINDING PROTEIN PSTS"/>
    <property type="match status" value="1"/>
</dbReference>
<organism evidence="5">
    <name type="scientific">freshwater metagenome</name>
    <dbReference type="NCBI Taxonomy" id="449393"/>
    <lineage>
        <taxon>unclassified sequences</taxon>
        <taxon>metagenomes</taxon>
        <taxon>ecological metagenomes</taxon>
    </lineage>
</organism>
<feature type="transmembrane region" description="Helical" evidence="3">
    <location>
        <begin position="506"/>
        <end position="524"/>
    </location>
</feature>
<feature type="region of interest" description="Disordered" evidence="2">
    <location>
        <begin position="421"/>
        <end position="483"/>
    </location>
</feature>
<gene>
    <name evidence="5" type="ORF">UFOPK3401_00232</name>
</gene>
<accession>A0A6J7CQ81</accession>
<evidence type="ECO:0000256" key="1">
    <source>
        <dbReference type="ARBA" id="ARBA00008725"/>
    </source>
</evidence>
<keyword evidence="3" id="KW-0472">Membrane</keyword>
<dbReference type="InterPro" id="IPR024370">
    <property type="entry name" value="PBP_domain"/>
</dbReference>